<keyword evidence="4 7" id="KW-0521">NADP</keyword>
<proteinExistence type="inferred from homology"/>
<dbReference type="NCBIfam" id="TIGR00871">
    <property type="entry name" value="zwf"/>
    <property type="match status" value="1"/>
</dbReference>
<gene>
    <name evidence="7" type="primary">zwf</name>
    <name evidence="10" type="ORF">DES49_0740</name>
</gene>
<feature type="binding site" evidence="7">
    <location>
        <begin position="14"/>
        <end position="21"/>
    </location>
    <ligand>
        <name>NADP(+)</name>
        <dbReference type="ChEBI" id="CHEBI:58349"/>
    </ligand>
</feature>
<feature type="binding site" evidence="7">
    <location>
        <position position="48"/>
    </location>
    <ligand>
        <name>NADP(+)</name>
        <dbReference type="ChEBI" id="CHEBI:58349"/>
    </ligand>
</feature>
<name>A0A4R7JWV8_9GAMM</name>
<evidence type="ECO:0000256" key="5">
    <source>
        <dbReference type="ARBA" id="ARBA00023002"/>
    </source>
</evidence>
<evidence type="ECO:0000256" key="1">
    <source>
        <dbReference type="ARBA" id="ARBA00004937"/>
    </source>
</evidence>
<dbReference type="Pfam" id="PF00479">
    <property type="entry name" value="G6PD_N"/>
    <property type="match status" value="1"/>
</dbReference>
<dbReference type="EC" id="1.1.1.49" evidence="7"/>
<dbReference type="GO" id="GO:0004345">
    <property type="term" value="F:glucose-6-phosphate dehydrogenase activity"/>
    <property type="evidence" value="ECO:0007669"/>
    <property type="project" value="UniProtKB-UniRule"/>
</dbReference>
<dbReference type="EMBL" id="SOAX01000002">
    <property type="protein sequence ID" value="TDT42940.1"/>
    <property type="molecule type" value="Genomic_DNA"/>
</dbReference>
<dbReference type="PANTHER" id="PTHR23429">
    <property type="entry name" value="GLUCOSE-6-PHOSPHATE 1-DEHYDROGENASE G6PD"/>
    <property type="match status" value="1"/>
</dbReference>
<feature type="domain" description="Glucose-6-phosphate dehydrogenase C-terminal" evidence="9">
    <location>
        <begin position="185"/>
        <end position="476"/>
    </location>
</feature>
<feature type="binding site" evidence="7">
    <location>
        <position position="144"/>
    </location>
    <ligand>
        <name>NADP(+)</name>
        <dbReference type="ChEBI" id="CHEBI:58349"/>
    </ligand>
</feature>
<comment type="pathway">
    <text evidence="1 7">Carbohydrate degradation; pentose phosphate pathway; D-ribulose 5-phosphate from D-glucose 6-phosphate (oxidative stage): step 1/3.</text>
</comment>
<evidence type="ECO:0000256" key="4">
    <source>
        <dbReference type="ARBA" id="ARBA00022857"/>
    </source>
</evidence>
<feature type="active site" description="Proton acceptor" evidence="7">
    <location>
        <position position="236"/>
    </location>
</feature>
<comment type="catalytic activity">
    <reaction evidence="7">
        <text>D-glucose 6-phosphate + NADP(+) = 6-phospho-D-glucono-1,5-lactone + NADPH + H(+)</text>
        <dbReference type="Rhea" id="RHEA:15841"/>
        <dbReference type="ChEBI" id="CHEBI:15378"/>
        <dbReference type="ChEBI" id="CHEBI:57783"/>
        <dbReference type="ChEBI" id="CHEBI:57955"/>
        <dbReference type="ChEBI" id="CHEBI:58349"/>
        <dbReference type="ChEBI" id="CHEBI:61548"/>
        <dbReference type="EC" id="1.1.1.49"/>
    </reaction>
</comment>
<keyword evidence="3 7" id="KW-0313">Glucose metabolism</keyword>
<dbReference type="PROSITE" id="PS00069">
    <property type="entry name" value="G6P_DEHYDROGENASE"/>
    <property type="match status" value="1"/>
</dbReference>
<dbReference type="GO" id="GO:0006006">
    <property type="term" value="P:glucose metabolic process"/>
    <property type="evidence" value="ECO:0007669"/>
    <property type="project" value="UniProtKB-KW"/>
</dbReference>
<dbReference type="InterPro" id="IPR022674">
    <property type="entry name" value="G6P_DH_NAD-bd"/>
</dbReference>
<feature type="binding site" evidence="7">
    <location>
        <position position="231"/>
    </location>
    <ligand>
        <name>substrate</name>
    </ligand>
</feature>
<dbReference type="PANTHER" id="PTHR23429:SF0">
    <property type="entry name" value="GLUCOSE-6-PHOSPHATE 1-DEHYDROGENASE"/>
    <property type="match status" value="1"/>
</dbReference>
<comment type="similarity">
    <text evidence="2 7">Belongs to the glucose-6-phosphate dehydrogenase family.</text>
</comment>
<sequence>MDTQQTPFTLVLFGATGDLARRRLLPSLFALFRDGRLPAQWQLVGVGRSERTSEEWESGLVEALREEKPDLEGWQDDWAAFAGHLAYFQGDASAAGDMQQLATLVQHERCLYYLSTRADLYGSVTRALASAGLVGPRASIVMEKPIGLDLESARAIDDVVSEHFAESQIYRIDHYLGKETVQNLLVLRFANSIFESQWNHRYIDHIQITIAESGSVAGRAAFYDEVGALRDMVQNHLLQLLCMTAMEPPHALTADAVRDEKVKVLKSLRPLDNNVIPEKIVRGQYQRAGDEPGYLADIGAEDSDTETFAALKVEVDNWRWAGVPFYLRTGKRLAERACEIAVHFRPVPHSIFTQQHRAAMANRLVFRLQPDEGIHLSLSEKQPGAGMNIKMSELSLNPETLAGKRVPDAYERLLGDVLADNQTLFVRRDELMAAWEWIDPIIQHWRHSGVRPEPYQAGSWGPSAATLLLARDGRLWDELAGGVYGQWT</sequence>
<dbReference type="InterPro" id="IPR001282">
    <property type="entry name" value="G6P_DH"/>
</dbReference>
<comment type="caution">
    <text evidence="10">The sequence shown here is derived from an EMBL/GenBank/DDBJ whole genome shotgun (WGS) entry which is preliminary data.</text>
</comment>
<dbReference type="Gene3D" id="3.40.50.720">
    <property type="entry name" value="NAD(P)-binding Rossmann-like Domain"/>
    <property type="match status" value="1"/>
</dbReference>
<comment type="caution">
    <text evidence="7">Lacks conserved residue(s) required for the propagation of feature annotation.</text>
</comment>
<evidence type="ECO:0000256" key="2">
    <source>
        <dbReference type="ARBA" id="ARBA00009975"/>
    </source>
</evidence>
<feature type="binding site" evidence="7">
    <location>
        <position position="331"/>
    </location>
    <ligand>
        <name>substrate</name>
    </ligand>
</feature>
<dbReference type="SUPFAM" id="SSF55347">
    <property type="entry name" value="Glyceraldehyde-3-phosphate dehydrogenase-like, C-terminal domain"/>
    <property type="match status" value="1"/>
</dbReference>
<evidence type="ECO:0000256" key="6">
    <source>
        <dbReference type="ARBA" id="ARBA00023277"/>
    </source>
</evidence>
<feature type="binding site" evidence="7">
    <location>
        <position position="174"/>
    </location>
    <ligand>
        <name>substrate</name>
    </ligand>
</feature>
<evidence type="ECO:0000256" key="3">
    <source>
        <dbReference type="ARBA" id="ARBA00022526"/>
    </source>
</evidence>
<keyword evidence="11" id="KW-1185">Reference proteome</keyword>
<dbReference type="UniPathway" id="UPA00115">
    <property type="reaction ID" value="UER00408"/>
</dbReference>
<accession>A0A4R7JWV8</accession>
<feature type="domain" description="Glucose-6-phosphate dehydrogenase NAD-binding" evidence="8">
    <location>
        <begin position="11"/>
        <end position="183"/>
    </location>
</feature>
<evidence type="ECO:0000313" key="10">
    <source>
        <dbReference type="EMBL" id="TDT42940.1"/>
    </source>
</evidence>
<dbReference type="GO" id="GO:0009051">
    <property type="term" value="P:pentose-phosphate shunt, oxidative branch"/>
    <property type="evidence" value="ECO:0007669"/>
    <property type="project" value="TreeGrafter"/>
</dbReference>
<organism evidence="10 11">
    <name type="scientific">Halospina denitrificans</name>
    <dbReference type="NCBI Taxonomy" id="332522"/>
    <lineage>
        <taxon>Bacteria</taxon>
        <taxon>Pseudomonadati</taxon>
        <taxon>Pseudomonadota</taxon>
        <taxon>Gammaproteobacteria</taxon>
        <taxon>Halospina</taxon>
    </lineage>
</organism>
<dbReference type="Pfam" id="PF02781">
    <property type="entry name" value="G6PD_C"/>
    <property type="match status" value="1"/>
</dbReference>
<dbReference type="InterPro" id="IPR022675">
    <property type="entry name" value="G6P_DH_C"/>
</dbReference>
<keyword evidence="6 7" id="KW-0119">Carbohydrate metabolism</keyword>
<dbReference type="InterPro" id="IPR036291">
    <property type="entry name" value="NAD(P)-bd_dom_sf"/>
</dbReference>
<feature type="binding site" evidence="7">
    <location>
        <position position="212"/>
    </location>
    <ligand>
        <name>substrate</name>
    </ligand>
</feature>
<evidence type="ECO:0000313" key="11">
    <source>
        <dbReference type="Proteomes" id="UP000295830"/>
    </source>
</evidence>
<dbReference type="OrthoDB" id="9802739at2"/>
<dbReference type="Gene3D" id="3.30.360.10">
    <property type="entry name" value="Dihydrodipicolinate Reductase, domain 2"/>
    <property type="match status" value="1"/>
</dbReference>
<evidence type="ECO:0000259" key="8">
    <source>
        <dbReference type="Pfam" id="PF00479"/>
    </source>
</evidence>
<dbReference type="SUPFAM" id="SSF51735">
    <property type="entry name" value="NAD(P)-binding Rossmann-fold domains"/>
    <property type="match status" value="1"/>
</dbReference>
<evidence type="ECO:0000256" key="7">
    <source>
        <dbReference type="HAMAP-Rule" id="MF_00966"/>
    </source>
</evidence>
<dbReference type="AlphaFoldDB" id="A0A4R7JWV8"/>
<dbReference type="Proteomes" id="UP000295830">
    <property type="component" value="Unassembled WGS sequence"/>
</dbReference>
<evidence type="ECO:0000259" key="9">
    <source>
        <dbReference type="Pfam" id="PF02781"/>
    </source>
</evidence>
<dbReference type="GO" id="GO:0005829">
    <property type="term" value="C:cytosol"/>
    <property type="evidence" value="ECO:0007669"/>
    <property type="project" value="TreeGrafter"/>
</dbReference>
<dbReference type="GO" id="GO:0050661">
    <property type="term" value="F:NADP binding"/>
    <property type="evidence" value="ECO:0007669"/>
    <property type="project" value="UniProtKB-UniRule"/>
</dbReference>
<keyword evidence="5 7" id="KW-0560">Oxidoreductase</keyword>
<reference evidence="10 11" key="1">
    <citation type="submission" date="2019-03" db="EMBL/GenBank/DDBJ databases">
        <title>Genomic Encyclopedia of Type Strains, Phase IV (KMG-IV): sequencing the most valuable type-strain genomes for metagenomic binning, comparative biology and taxonomic classification.</title>
        <authorList>
            <person name="Goeker M."/>
        </authorList>
    </citation>
    <scope>NUCLEOTIDE SEQUENCE [LARGE SCALE GENOMIC DNA]</scope>
    <source>
        <strain evidence="10 11">DSM 15505</strain>
    </source>
</reference>
<dbReference type="InterPro" id="IPR019796">
    <property type="entry name" value="G6P_DH_AS"/>
</dbReference>
<comment type="function">
    <text evidence="7">Catalyzes the oxidation of glucose 6-phosphate to 6-phosphogluconolactone.</text>
</comment>
<feature type="binding site" evidence="7">
    <location>
        <position position="178"/>
    </location>
    <ligand>
        <name>substrate</name>
    </ligand>
</feature>
<dbReference type="RefSeq" id="WP_133735051.1">
    <property type="nucleotide sequence ID" value="NZ_SOAX01000002.1"/>
</dbReference>
<dbReference type="PIRSF" id="PIRSF000110">
    <property type="entry name" value="G6PD"/>
    <property type="match status" value="1"/>
</dbReference>
<dbReference type="PRINTS" id="PR00079">
    <property type="entry name" value="G6PDHDRGNASE"/>
</dbReference>
<dbReference type="HAMAP" id="MF_00966">
    <property type="entry name" value="G6PD"/>
    <property type="match status" value="1"/>
</dbReference>
<protein>
    <recommendedName>
        <fullName evidence="7">Glucose-6-phosphate 1-dehydrogenase</fullName>
        <shortName evidence="7">G6PD</shortName>
        <ecNumber evidence="7">1.1.1.49</ecNumber>
    </recommendedName>
</protein>